<evidence type="ECO:0000256" key="10">
    <source>
        <dbReference type="ARBA" id="ARBA00035861"/>
    </source>
</evidence>
<keyword evidence="6" id="KW-0227">DNA damage</keyword>
<dbReference type="Pfam" id="PF00293">
    <property type="entry name" value="NUDIX"/>
    <property type="match status" value="1"/>
</dbReference>
<dbReference type="InterPro" id="IPR020084">
    <property type="entry name" value="NUDIX_hydrolase_CS"/>
</dbReference>
<keyword evidence="9" id="KW-0234">DNA repair</keyword>
<proteinExistence type="inferred from homology"/>
<comment type="similarity">
    <text evidence="2 12">Belongs to the Nudix hydrolase family.</text>
</comment>
<gene>
    <name evidence="14" type="ORF">GCM10009849_34230</name>
</gene>
<evidence type="ECO:0000256" key="9">
    <source>
        <dbReference type="ARBA" id="ARBA00023204"/>
    </source>
</evidence>
<evidence type="ECO:0000256" key="8">
    <source>
        <dbReference type="ARBA" id="ARBA00022842"/>
    </source>
</evidence>
<evidence type="ECO:0000259" key="13">
    <source>
        <dbReference type="PROSITE" id="PS51462"/>
    </source>
</evidence>
<dbReference type="Gene3D" id="3.90.79.10">
    <property type="entry name" value="Nucleoside Triphosphate Pyrophosphohydrolase"/>
    <property type="match status" value="1"/>
</dbReference>
<dbReference type="InterPro" id="IPR015797">
    <property type="entry name" value="NUDIX_hydrolase-like_dom_sf"/>
</dbReference>
<comment type="cofactor">
    <cofactor evidence="1">
        <name>Mg(2+)</name>
        <dbReference type="ChEBI" id="CHEBI:18420"/>
    </cofactor>
</comment>
<dbReference type="CDD" id="cd03425">
    <property type="entry name" value="NUDIX_MutT_NudA_like"/>
    <property type="match status" value="1"/>
</dbReference>
<protein>
    <recommendedName>
        <fullName evidence="11">8-oxo-dGTP diphosphatase</fullName>
        <ecNumber evidence="11">3.6.1.55</ecNumber>
    </recommendedName>
</protein>
<keyword evidence="7 12" id="KW-0378">Hydrolase</keyword>
<dbReference type="PRINTS" id="PR00502">
    <property type="entry name" value="NUDIXFAMILY"/>
</dbReference>
<evidence type="ECO:0000256" key="12">
    <source>
        <dbReference type="RuleBase" id="RU003476"/>
    </source>
</evidence>
<dbReference type="InterPro" id="IPR000086">
    <property type="entry name" value="NUDIX_hydrolase_dom"/>
</dbReference>
<dbReference type="InterPro" id="IPR047127">
    <property type="entry name" value="MutT-like"/>
</dbReference>
<evidence type="ECO:0000256" key="4">
    <source>
        <dbReference type="ARBA" id="ARBA00022705"/>
    </source>
</evidence>
<evidence type="ECO:0000313" key="14">
    <source>
        <dbReference type="EMBL" id="GAA2203120.1"/>
    </source>
</evidence>
<evidence type="ECO:0000256" key="1">
    <source>
        <dbReference type="ARBA" id="ARBA00001946"/>
    </source>
</evidence>
<sequence length="156" mass="16644">MHEERQETPNGAAAATLVQVVGGAIVDSLERPSRLLAARRTAPPALAGLWEFPGGKVEPGEAPEDGLRRELAEELGIDVVLGDEVPGPLAQGWPLNARAAMRVWLAEVAAGVPEPLEDHDELLWVSLEGRALQDLPWIPADFPIVDAVRSQATAGR</sequence>
<reference evidence="14 15" key="1">
    <citation type="journal article" date="2019" name="Int. J. Syst. Evol. Microbiol.">
        <title>The Global Catalogue of Microorganisms (GCM) 10K type strain sequencing project: providing services to taxonomists for standard genome sequencing and annotation.</title>
        <authorList>
            <consortium name="The Broad Institute Genomics Platform"/>
            <consortium name="The Broad Institute Genome Sequencing Center for Infectious Disease"/>
            <person name="Wu L."/>
            <person name="Ma J."/>
        </authorList>
    </citation>
    <scope>NUCLEOTIDE SEQUENCE [LARGE SCALE GENOMIC DNA]</scope>
    <source>
        <strain evidence="14 15">JCM 16034</strain>
    </source>
</reference>
<dbReference type="RefSeq" id="WP_344301034.1">
    <property type="nucleotide sequence ID" value="NZ_BAAAQW010000013.1"/>
</dbReference>
<dbReference type="EC" id="3.6.1.55" evidence="11"/>
<evidence type="ECO:0000256" key="11">
    <source>
        <dbReference type="ARBA" id="ARBA00038905"/>
    </source>
</evidence>
<evidence type="ECO:0000256" key="5">
    <source>
        <dbReference type="ARBA" id="ARBA00022723"/>
    </source>
</evidence>
<dbReference type="SUPFAM" id="SSF55811">
    <property type="entry name" value="Nudix"/>
    <property type="match status" value="1"/>
</dbReference>
<keyword evidence="8" id="KW-0460">Magnesium</keyword>
<comment type="catalytic activity">
    <reaction evidence="10">
        <text>8-oxo-dGTP + H2O = 8-oxo-dGMP + diphosphate + H(+)</text>
        <dbReference type="Rhea" id="RHEA:31575"/>
        <dbReference type="ChEBI" id="CHEBI:15377"/>
        <dbReference type="ChEBI" id="CHEBI:15378"/>
        <dbReference type="ChEBI" id="CHEBI:33019"/>
        <dbReference type="ChEBI" id="CHEBI:63224"/>
        <dbReference type="ChEBI" id="CHEBI:77896"/>
        <dbReference type="EC" id="3.6.1.55"/>
    </reaction>
</comment>
<evidence type="ECO:0000256" key="6">
    <source>
        <dbReference type="ARBA" id="ARBA00022763"/>
    </source>
</evidence>
<dbReference type="PROSITE" id="PS51462">
    <property type="entry name" value="NUDIX"/>
    <property type="match status" value="1"/>
</dbReference>
<dbReference type="PANTHER" id="PTHR47707">
    <property type="entry name" value="8-OXO-DGTP DIPHOSPHATASE"/>
    <property type="match status" value="1"/>
</dbReference>
<evidence type="ECO:0000313" key="15">
    <source>
        <dbReference type="Proteomes" id="UP001500432"/>
    </source>
</evidence>
<feature type="domain" description="Nudix hydrolase" evidence="13">
    <location>
        <begin position="16"/>
        <end position="152"/>
    </location>
</feature>
<dbReference type="PANTHER" id="PTHR47707:SF1">
    <property type="entry name" value="NUDIX HYDROLASE FAMILY PROTEIN"/>
    <property type="match status" value="1"/>
</dbReference>
<keyword evidence="4" id="KW-0235">DNA replication</keyword>
<name>A0ABN3C1Q0_9MICC</name>
<comment type="caution">
    <text evidence="14">The sequence shown here is derived from an EMBL/GenBank/DDBJ whole genome shotgun (WGS) entry which is preliminary data.</text>
</comment>
<keyword evidence="5" id="KW-0479">Metal-binding</keyword>
<dbReference type="InterPro" id="IPR020476">
    <property type="entry name" value="Nudix_hydrolase"/>
</dbReference>
<keyword evidence="3" id="KW-0515">Mutator protein</keyword>
<accession>A0ABN3C1Q0</accession>
<organism evidence="14 15">
    <name type="scientific">Sinomonas flava</name>
    <dbReference type="NCBI Taxonomy" id="496857"/>
    <lineage>
        <taxon>Bacteria</taxon>
        <taxon>Bacillati</taxon>
        <taxon>Actinomycetota</taxon>
        <taxon>Actinomycetes</taxon>
        <taxon>Micrococcales</taxon>
        <taxon>Micrococcaceae</taxon>
        <taxon>Sinomonas</taxon>
    </lineage>
</organism>
<evidence type="ECO:0000256" key="2">
    <source>
        <dbReference type="ARBA" id="ARBA00005582"/>
    </source>
</evidence>
<dbReference type="EMBL" id="BAAAQW010000013">
    <property type="protein sequence ID" value="GAA2203120.1"/>
    <property type="molecule type" value="Genomic_DNA"/>
</dbReference>
<evidence type="ECO:0000256" key="3">
    <source>
        <dbReference type="ARBA" id="ARBA00022457"/>
    </source>
</evidence>
<dbReference type="Proteomes" id="UP001500432">
    <property type="component" value="Unassembled WGS sequence"/>
</dbReference>
<dbReference type="PROSITE" id="PS00893">
    <property type="entry name" value="NUDIX_BOX"/>
    <property type="match status" value="1"/>
</dbReference>
<evidence type="ECO:0000256" key="7">
    <source>
        <dbReference type="ARBA" id="ARBA00022801"/>
    </source>
</evidence>
<keyword evidence="15" id="KW-1185">Reference proteome</keyword>